<dbReference type="AlphaFoldDB" id="A0A1Y0IA93"/>
<dbReference type="EMBL" id="CP021425">
    <property type="protein sequence ID" value="ARU57381.1"/>
    <property type="molecule type" value="Genomic_DNA"/>
</dbReference>
<keyword evidence="4" id="KW-1185">Reference proteome</keyword>
<name>A0A1Y0IA93_9GAMM</name>
<keyword evidence="1" id="KW-0175">Coiled coil</keyword>
<organism evidence="3 4">
    <name type="scientific">Oleiphilus messinensis</name>
    <dbReference type="NCBI Taxonomy" id="141451"/>
    <lineage>
        <taxon>Bacteria</taxon>
        <taxon>Pseudomonadati</taxon>
        <taxon>Pseudomonadota</taxon>
        <taxon>Gammaproteobacteria</taxon>
        <taxon>Oceanospirillales</taxon>
        <taxon>Oleiphilaceae</taxon>
        <taxon>Oleiphilus</taxon>
    </lineage>
</organism>
<feature type="coiled-coil region" evidence="1">
    <location>
        <begin position="41"/>
        <end position="68"/>
    </location>
</feature>
<dbReference type="RefSeq" id="WP_087462281.1">
    <property type="nucleotide sequence ID" value="NZ_CP021425.1"/>
</dbReference>
<feature type="transmembrane region" description="Helical" evidence="2">
    <location>
        <begin position="12"/>
        <end position="35"/>
    </location>
</feature>
<gene>
    <name evidence="3" type="ORF">OLMES_3341</name>
</gene>
<keyword evidence="2" id="KW-0472">Membrane</keyword>
<dbReference type="Proteomes" id="UP000196027">
    <property type="component" value="Chromosome"/>
</dbReference>
<reference evidence="3 4" key="1">
    <citation type="submission" date="2017-05" db="EMBL/GenBank/DDBJ databases">
        <title>Genomic insights into alkan degradation activity of Oleiphilus messinensis.</title>
        <authorList>
            <person name="Kozyavkin S.A."/>
            <person name="Slesarev A.I."/>
            <person name="Golyshin P.N."/>
            <person name="Korzhenkov A."/>
            <person name="Golyshina O.N."/>
            <person name="Toshchakov S.V."/>
        </authorList>
    </citation>
    <scope>NUCLEOTIDE SEQUENCE [LARGE SCALE GENOMIC DNA]</scope>
    <source>
        <strain evidence="3 4">ME102</strain>
    </source>
</reference>
<sequence>MVNGIKISASLLWFRDFLGFQFFLGLLFFFGFTVVAQSATKESIHDKVGQLKDEVVQLNRELFELEEAIIHPANTQIAVFLSLKTKESFLLDSIEISIDGKTATTYLYKESELNALSKGGIQRLYIGNLSSGPHRINAVFNGQGDERYFRREKTYTFEKSDNAKLIEFSIVDSRTKKEPQFSVKEWR</sequence>
<evidence type="ECO:0000256" key="1">
    <source>
        <dbReference type="SAM" id="Coils"/>
    </source>
</evidence>
<keyword evidence="2" id="KW-0812">Transmembrane</keyword>
<dbReference type="KEGG" id="ome:OLMES_3341"/>
<evidence type="ECO:0000256" key="2">
    <source>
        <dbReference type="SAM" id="Phobius"/>
    </source>
</evidence>
<evidence type="ECO:0000313" key="3">
    <source>
        <dbReference type="EMBL" id="ARU57381.1"/>
    </source>
</evidence>
<protein>
    <submittedName>
        <fullName evidence="3">AraC family transcriptional regulator</fullName>
    </submittedName>
</protein>
<keyword evidence="2" id="KW-1133">Transmembrane helix</keyword>
<evidence type="ECO:0000313" key="4">
    <source>
        <dbReference type="Proteomes" id="UP000196027"/>
    </source>
</evidence>
<proteinExistence type="predicted"/>
<accession>A0A1Y0IA93</accession>